<evidence type="ECO:0000259" key="5">
    <source>
        <dbReference type="SMART" id="SM00560"/>
    </source>
</evidence>
<proteinExistence type="predicted"/>
<keyword evidence="1 4" id="KW-0732">Signal</keyword>
<feature type="chain" id="PRO_5046720461" evidence="4">
    <location>
        <begin position="41"/>
        <end position="1557"/>
    </location>
</feature>
<evidence type="ECO:0000313" key="6">
    <source>
        <dbReference type="EMBL" id="RKN14885.1"/>
    </source>
</evidence>
<evidence type="ECO:0000256" key="3">
    <source>
        <dbReference type="SAM" id="MobiDB-lite"/>
    </source>
</evidence>
<keyword evidence="7" id="KW-1185">Reference proteome</keyword>
<dbReference type="InterPro" id="IPR006558">
    <property type="entry name" value="LamG-like"/>
</dbReference>
<name>A0ABX9QWS7_9ACTN</name>
<dbReference type="EMBL" id="RAZS01000012">
    <property type="protein sequence ID" value="RKN14885.1"/>
    <property type="molecule type" value="Genomic_DNA"/>
</dbReference>
<reference evidence="6 7" key="1">
    <citation type="submission" date="2018-09" db="EMBL/GenBank/DDBJ databases">
        <title>Micromonospora sp. nov. MS1-9, isolated from a root of Musa sp.</title>
        <authorList>
            <person name="Kuncharoen N."/>
            <person name="Kudo T."/>
            <person name="Ohkuma M."/>
            <person name="Yuki M."/>
            <person name="Tanasupawat S."/>
        </authorList>
    </citation>
    <scope>NUCLEOTIDE SEQUENCE [LARGE SCALE GENOMIC DNA]</scope>
    <source>
        <strain evidence="6 7">NGC1-4</strain>
    </source>
</reference>
<keyword evidence="2" id="KW-1015">Disulfide bond</keyword>
<protein>
    <submittedName>
        <fullName evidence="6">LamG domain-containing protein</fullName>
    </submittedName>
</protein>
<dbReference type="InterPro" id="IPR006311">
    <property type="entry name" value="TAT_signal"/>
</dbReference>
<dbReference type="SUPFAM" id="SSF89372">
    <property type="entry name" value="Fucose-specific lectin"/>
    <property type="match status" value="1"/>
</dbReference>
<evidence type="ECO:0000256" key="1">
    <source>
        <dbReference type="ARBA" id="ARBA00022729"/>
    </source>
</evidence>
<evidence type="ECO:0000313" key="7">
    <source>
        <dbReference type="Proteomes" id="UP000271548"/>
    </source>
</evidence>
<dbReference type="Proteomes" id="UP000271548">
    <property type="component" value="Unassembled WGS sequence"/>
</dbReference>
<dbReference type="Gene3D" id="2.60.120.200">
    <property type="match status" value="1"/>
</dbReference>
<dbReference type="PROSITE" id="PS51318">
    <property type="entry name" value="TAT"/>
    <property type="match status" value="1"/>
</dbReference>
<dbReference type="Pfam" id="PF26607">
    <property type="entry name" value="DUF8189"/>
    <property type="match status" value="1"/>
</dbReference>
<feature type="signal peptide" evidence="4">
    <location>
        <begin position="1"/>
        <end position="40"/>
    </location>
</feature>
<dbReference type="RefSeq" id="WP_120682485.1">
    <property type="nucleotide sequence ID" value="NZ_RAZS01000012.1"/>
</dbReference>
<sequence>MHEDSPPLHTRRRRATATGVAAALLLAAAAAALPSTPAAAAPEKPTTTDAPLTADQAMAEARRTGKPVEATAAGTSTSVVTARPDGTMELTQSAVPTRTRVDGQWKDLDPTLVRNPDGGISAKVTTNQVHLSPGGSGPLAKLVSGDRTLSISAPLTLPAPTLSGPTATYAEVLPGVDLTVRVTSEGTFSHVFVVKNRAAAANPKLATLDLSTTSEGVTLAADPAGNIVGRDRRNQTVLTAPAPTMWDSSAAPSPAARGASSTAVAPGRAARTAPIAVKLSPGKLRLTPDRDLLTDPNTAFPVFIDPTFSWTPVGQKMSGWASISYQHQSTNYWKNTPDPQGRMQVGNSGEQRSNTLINFPVPYGTLAGAEIYDAIFKITNTWSWSCDEKTVYIYGPSTTLSASNATWNYWEGVSKGSAIASASFAYGYSGCAANAASFDITDQIKADVTAQHGTRTLWMVAANEASDTQSWKKFLETSPTLTIRYNHKPNTPTGMTTSPRTACAGGTTVGDGPVSLYAPVSDRNGGTLGVTFKLWKTSDASKTAIASSNPNLLTYPSGSTAVLVVDVGKLRTAAGGAVTSFSWTVQATDFRTPSSSSATCTFEFDPTRPGAPSVPEVPDLTTTVGEPFTIDVTPAVNPGNDTKPDGYTYQLNAGPPVEVTATDGVATITVVPTRFTNTLTVTSISSGGNIGDSARLVFNSQPAAMAADGDLNGDDAPDLLTVGGSYGLPPGLWLLPGGNEHAAAAGTNIGAQGTGALSNSPTAFDGAQVLSGHFTCTGLQDVLAYYPTGNNAGGGAVLRANGDGSVLQSRIDGNQSPLMADLLKDTDGNAPLQLANAGDTRRAGLPCPDLIGTSGDPTTGYHLTYYEALGAPGLYFNPTHVPVPTPTGDDAWNEWTLATAQMSTGTAMFLWNRTTGALHLWTDLGYNKDNDQFTYTPYQLSTSWNPGADLKLQAADINSDGTADLWTVGAGGVTRAWHVADLAAGTGTITAQQPQTLVTSDHNWLLDDGTTGPATNASDVAGTLHATGTGGVQWSTGGTFDPDVLFDGTNGALTTGSAAVNTTADFTVAAWVRPTALGGTALSQSGTNTAGFRLWTNAADRSWRFTMARTDVASPVLDTAASAPGTAQVGVWTHVMVSFTKATGTMTLYVSGVNAGRVSHPATFNAAGGFRMGGHKTGASTWGGWFAGELSNVQTWNRVWTIDADTAASGDVAGVTGSNGTVLAYRRGGDGWIWGSGQVTVGGSFGVWKRIGNRGGFIGSPTALKGANGTIVVYARGIDNQMYGVGQPSVGAAFTNWGAVGTGQPAAGFASDPRAVLTTNNTIAIYARGADGWVWGTNQATVGGVFGTWRRIGVGGAGVAGLPFVTKAANGALVIYARGTDKKMHGVGQPTPGAAFGTWQKVGLAGPTDGFVGDPAALLGANGTLVVYGTGADGKLYGAGQPSAGAAFGNWSVAGAGQPSFSGRPAALLSTTDRIVLYGRGTDGKIWGTGQSAVGGGFGTWGVMGAGQPSSGFASDPSAVLGGNGAITLLARTTDNRVYTVGQPSAGAAFGSWTEIS</sequence>
<evidence type="ECO:0000256" key="4">
    <source>
        <dbReference type="SAM" id="SignalP"/>
    </source>
</evidence>
<feature type="compositionally biased region" description="Low complexity" evidence="3">
    <location>
        <begin position="248"/>
        <end position="261"/>
    </location>
</feature>
<organism evidence="6 7">
    <name type="scientific">Micromonospora musae</name>
    <dbReference type="NCBI Taxonomy" id="1894970"/>
    <lineage>
        <taxon>Bacteria</taxon>
        <taxon>Bacillati</taxon>
        <taxon>Actinomycetota</taxon>
        <taxon>Actinomycetes</taxon>
        <taxon>Micromonosporales</taxon>
        <taxon>Micromonosporaceae</taxon>
        <taxon>Micromonospora</taxon>
    </lineage>
</organism>
<evidence type="ECO:0000256" key="2">
    <source>
        <dbReference type="ARBA" id="ARBA00023157"/>
    </source>
</evidence>
<feature type="domain" description="LamG-like jellyroll fold" evidence="5">
    <location>
        <begin position="1064"/>
        <end position="1203"/>
    </location>
</feature>
<dbReference type="InterPro" id="IPR058502">
    <property type="entry name" value="PLL-like_beta-prop"/>
</dbReference>
<dbReference type="Pfam" id="PF13385">
    <property type="entry name" value="Laminin_G_3"/>
    <property type="match status" value="1"/>
</dbReference>
<gene>
    <name evidence="6" type="ORF">D7147_26710</name>
</gene>
<dbReference type="SUPFAM" id="SSF49899">
    <property type="entry name" value="Concanavalin A-like lectins/glucanases"/>
    <property type="match status" value="1"/>
</dbReference>
<dbReference type="SMART" id="SM00560">
    <property type="entry name" value="LamGL"/>
    <property type="match status" value="1"/>
</dbReference>
<feature type="region of interest" description="Disordered" evidence="3">
    <location>
        <begin position="244"/>
        <end position="267"/>
    </location>
</feature>
<comment type="caution">
    <text evidence="6">The sequence shown here is derived from an EMBL/GenBank/DDBJ whole genome shotgun (WGS) entry which is preliminary data.</text>
</comment>
<dbReference type="InterPro" id="IPR013320">
    <property type="entry name" value="ConA-like_dom_sf"/>
</dbReference>
<accession>A0ABX9QWS7</accession>